<keyword evidence="5" id="KW-0597">Phosphoprotein</keyword>
<dbReference type="GO" id="GO:0030125">
    <property type="term" value="C:clathrin vesicle coat"/>
    <property type="evidence" value="ECO:0007669"/>
    <property type="project" value="TreeGrafter"/>
</dbReference>
<dbReference type="Ensembl" id="ENSTGET00000024742.1">
    <property type="protein sequence ID" value="ENSTGEP00000020773.1"/>
    <property type="gene ID" value="ENSTGEG00000016716.1"/>
</dbReference>
<evidence type="ECO:0000256" key="9">
    <source>
        <dbReference type="ARBA" id="ARBA00023136"/>
    </source>
</evidence>
<dbReference type="SUPFAM" id="SSF50729">
    <property type="entry name" value="PH domain-like"/>
    <property type="match status" value="1"/>
</dbReference>
<keyword evidence="9" id="KW-0472">Membrane</keyword>
<evidence type="ECO:0000313" key="12">
    <source>
        <dbReference type="Ensembl" id="ENSTGEP00000020773.1"/>
    </source>
</evidence>
<keyword evidence="6" id="KW-0254">Endocytosis</keyword>
<keyword evidence="3" id="KW-0813">Transport</keyword>
<evidence type="ECO:0000256" key="7">
    <source>
        <dbReference type="ARBA" id="ARBA00022737"/>
    </source>
</evidence>
<dbReference type="Proteomes" id="UP000694411">
    <property type="component" value="Chromosome 13"/>
</dbReference>
<name>A0A8D2FIX2_THEGE</name>
<evidence type="ECO:0000256" key="10">
    <source>
        <dbReference type="ARBA" id="ARBA00023329"/>
    </source>
</evidence>
<reference evidence="12" key="2">
    <citation type="submission" date="2025-08" db="UniProtKB">
        <authorList>
            <consortium name="Ensembl"/>
        </authorList>
    </citation>
    <scope>IDENTIFICATION</scope>
</reference>
<evidence type="ECO:0000256" key="8">
    <source>
        <dbReference type="ARBA" id="ARBA00022927"/>
    </source>
</evidence>
<evidence type="ECO:0000256" key="4">
    <source>
        <dbReference type="ARBA" id="ARBA00022475"/>
    </source>
</evidence>
<keyword evidence="13" id="KW-1185">Reference proteome</keyword>
<reference evidence="12" key="3">
    <citation type="submission" date="2025-09" db="UniProtKB">
        <authorList>
            <consortium name="Ensembl"/>
        </authorList>
    </citation>
    <scope>IDENTIFICATION</scope>
</reference>
<proteinExistence type="predicted"/>
<dbReference type="GO" id="GO:0015031">
    <property type="term" value="P:protein transport"/>
    <property type="evidence" value="ECO:0007669"/>
    <property type="project" value="UniProtKB-KW"/>
</dbReference>
<protein>
    <recommendedName>
        <fullName evidence="11">NECAP PHear domain-containing protein</fullName>
    </recommendedName>
</protein>
<dbReference type="Pfam" id="PF07933">
    <property type="entry name" value="DUF1681"/>
    <property type="match status" value="1"/>
</dbReference>
<dbReference type="PANTHER" id="PTHR12847">
    <property type="entry name" value="ATP-BINDING CASSETTE ABC TRANSPORTER-RELATED"/>
    <property type="match status" value="1"/>
</dbReference>
<evidence type="ECO:0000313" key="13">
    <source>
        <dbReference type="Proteomes" id="UP000694411"/>
    </source>
</evidence>
<evidence type="ECO:0000256" key="1">
    <source>
        <dbReference type="ARBA" id="ARBA00004156"/>
    </source>
</evidence>
<sequence>MTLSRYSAFIGIGFTDEGDAFDFNFFLKKHLKWIKQVSEMAIGSLEMDTHPKLDLGFKERQTIKLRGGGGGGERGGEVSKLRTARDRTGGLNLLPTPSGGKLLFPSILQGCCLTSCSNSNHGGSDADILLGCDSSAPVMTPAPAAVSVSNDVERLYNHSVPNLTSKPTDS</sequence>
<feature type="domain" description="NECAP PHear" evidence="11">
    <location>
        <begin position="7"/>
        <end position="65"/>
    </location>
</feature>
<evidence type="ECO:0000259" key="11">
    <source>
        <dbReference type="Pfam" id="PF07933"/>
    </source>
</evidence>
<keyword evidence="7" id="KW-0677">Repeat</keyword>
<dbReference type="PANTHER" id="PTHR12847:SF15">
    <property type="entry name" value="ADAPTIN EAR-BINDING COAT-ASSOCIATED PROTEIN 1"/>
    <property type="match status" value="1"/>
</dbReference>
<keyword evidence="4" id="KW-1003">Cell membrane</keyword>
<evidence type="ECO:0000256" key="2">
    <source>
        <dbReference type="ARBA" id="ARBA00004236"/>
    </source>
</evidence>
<keyword evidence="8" id="KW-0653">Protein transport</keyword>
<dbReference type="AlphaFoldDB" id="A0A8D2FIX2"/>
<reference evidence="12" key="1">
    <citation type="submission" date="2018-05" db="EMBL/GenBank/DDBJ databases">
        <title>Whole genome of Theropithecus gelada.</title>
        <authorList>
            <person name="Chiou K.L."/>
            <person name="Snyder-Mackler N."/>
        </authorList>
    </citation>
    <scope>NUCLEOTIDE SEQUENCE [LARGE SCALE GENOMIC DNA]</scope>
</reference>
<keyword evidence="10" id="KW-0968">Cytoplasmic vesicle</keyword>
<dbReference type="GO" id="GO:0005886">
    <property type="term" value="C:plasma membrane"/>
    <property type="evidence" value="ECO:0007669"/>
    <property type="project" value="UniProtKB-SubCell"/>
</dbReference>
<dbReference type="InterPro" id="IPR012466">
    <property type="entry name" value="NECAP_PHear"/>
</dbReference>
<comment type="subcellular location">
    <subcellularLocation>
        <location evidence="2">Cell membrane</location>
    </subcellularLocation>
    <subcellularLocation>
        <location evidence="1">Cytoplasmic vesicle membrane</location>
    </subcellularLocation>
</comment>
<evidence type="ECO:0000256" key="5">
    <source>
        <dbReference type="ARBA" id="ARBA00022553"/>
    </source>
</evidence>
<evidence type="ECO:0000256" key="6">
    <source>
        <dbReference type="ARBA" id="ARBA00022583"/>
    </source>
</evidence>
<evidence type="ECO:0000256" key="3">
    <source>
        <dbReference type="ARBA" id="ARBA00022448"/>
    </source>
</evidence>
<accession>A0A8D2FIX2</accession>
<organism evidence="12 13">
    <name type="scientific">Theropithecus gelada</name>
    <name type="common">Gelada baboon</name>
    <dbReference type="NCBI Taxonomy" id="9565"/>
    <lineage>
        <taxon>Eukaryota</taxon>
        <taxon>Metazoa</taxon>
        <taxon>Chordata</taxon>
        <taxon>Craniata</taxon>
        <taxon>Vertebrata</taxon>
        <taxon>Euteleostomi</taxon>
        <taxon>Mammalia</taxon>
        <taxon>Eutheria</taxon>
        <taxon>Euarchontoglires</taxon>
        <taxon>Primates</taxon>
        <taxon>Haplorrhini</taxon>
        <taxon>Catarrhini</taxon>
        <taxon>Cercopithecidae</taxon>
        <taxon>Cercopithecinae</taxon>
        <taxon>Theropithecus</taxon>
    </lineage>
</organism>
<dbReference type="GO" id="GO:0006897">
    <property type="term" value="P:endocytosis"/>
    <property type="evidence" value="ECO:0007669"/>
    <property type="project" value="UniProtKB-KW"/>
</dbReference>